<organism evidence="1 2">
    <name type="scientific">Peptoniphilus olsenii</name>
    <dbReference type="NCBI Taxonomy" id="411570"/>
    <lineage>
        <taxon>Bacteria</taxon>
        <taxon>Bacillati</taxon>
        <taxon>Bacillota</taxon>
        <taxon>Tissierellia</taxon>
        <taxon>Tissierellales</taxon>
        <taxon>Peptoniphilaceae</taxon>
        <taxon>Peptoniphilus</taxon>
    </lineage>
</organism>
<protein>
    <submittedName>
        <fullName evidence="1">Nucleic acid-binding Zn-ribbon protein</fullName>
    </submittedName>
</protein>
<reference evidence="1 2" key="1">
    <citation type="submission" date="2024-06" db="EMBL/GenBank/DDBJ databases">
        <title>Genomic Encyclopedia of Type Strains, Phase IV (KMG-IV): sequencing the most valuable type-strain genomes for metagenomic binning, comparative biology and taxonomic classification.</title>
        <authorList>
            <person name="Goeker M."/>
        </authorList>
    </citation>
    <scope>NUCLEOTIDE SEQUENCE [LARGE SCALE GENOMIC DNA]</scope>
    <source>
        <strain evidence="1 2">DSM 21460</strain>
    </source>
</reference>
<dbReference type="Proteomes" id="UP001549162">
    <property type="component" value="Unassembled WGS sequence"/>
</dbReference>
<proteinExistence type="predicted"/>
<dbReference type="RefSeq" id="WP_354366584.1">
    <property type="nucleotide sequence ID" value="NZ_JBEPMA010000001.1"/>
</dbReference>
<name>A0ABV2J7G2_9FIRM</name>
<sequence length="76" mass="8227">MGVKIYNEADLETIQKLKGAANADNKQTLESLDTIEGGTADIAEAVATIYEDGLNHNNKMEEVLATIYEEILGGQE</sequence>
<evidence type="ECO:0000313" key="1">
    <source>
        <dbReference type="EMBL" id="MET3616578.1"/>
    </source>
</evidence>
<evidence type="ECO:0000313" key="2">
    <source>
        <dbReference type="Proteomes" id="UP001549162"/>
    </source>
</evidence>
<keyword evidence="2" id="KW-1185">Reference proteome</keyword>
<accession>A0ABV2J7G2</accession>
<comment type="caution">
    <text evidence="1">The sequence shown here is derived from an EMBL/GenBank/DDBJ whole genome shotgun (WGS) entry which is preliminary data.</text>
</comment>
<dbReference type="EMBL" id="JBEPMA010000001">
    <property type="protein sequence ID" value="MET3616578.1"/>
    <property type="molecule type" value="Genomic_DNA"/>
</dbReference>
<gene>
    <name evidence="1" type="ORF">ABID14_000198</name>
</gene>